<dbReference type="Proteomes" id="UP000828390">
    <property type="component" value="Unassembled WGS sequence"/>
</dbReference>
<comment type="caution">
    <text evidence="1">The sequence shown here is derived from an EMBL/GenBank/DDBJ whole genome shotgun (WGS) entry which is preliminary data.</text>
</comment>
<accession>A0A9D4N6E2</accession>
<dbReference type="EMBL" id="JAIWYP010000001">
    <property type="protein sequence ID" value="KAH3888610.1"/>
    <property type="molecule type" value="Genomic_DNA"/>
</dbReference>
<keyword evidence="2" id="KW-1185">Reference proteome</keyword>
<evidence type="ECO:0000313" key="2">
    <source>
        <dbReference type="Proteomes" id="UP000828390"/>
    </source>
</evidence>
<protein>
    <submittedName>
        <fullName evidence="1">Uncharacterized protein</fullName>
    </submittedName>
</protein>
<sequence length="326" mass="37521">MFCFLADIVAAESDAFFAKPLCFFLSDAEDINSLTDVIPVEDIDSDGFSANEFIVCLDKPYKYSPDVVLEDFILSKLRESCEQALKSDKKFMYMTNSSNLKCVELYDSDEHWETPRVKTCISVDKDLAIKIMVHGKSLPDSHTIYRRIGSSCYSMKTIQKVFDIISDYHICEGNNDAELQDLIPVGSCMDISNGYKYQGYRDSFYSQSTIRSKRCDLFVQRKGSRCIGCQTYRRTLRKVLNRRKSSPKVSTPKKDWTKCKTSNKNLTEHQKLHKIKQLKDITSQLQLENARLRREIANKIRSEGVCLSEKESKDLSELMQSCERGR</sequence>
<dbReference type="AlphaFoldDB" id="A0A9D4N6E2"/>
<reference evidence="1" key="2">
    <citation type="submission" date="2020-11" db="EMBL/GenBank/DDBJ databases">
        <authorList>
            <person name="McCartney M.A."/>
            <person name="Auch B."/>
            <person name="Kono T."/>
            <person name="Mallez S."/>
            <person name="Becker A."/>
            <person name="Gohl D.M."/>
            <person name="Silverstein K.A.T."/>
            <person name="Koren S."/>
            <person name="Bechman K.B."/>
            <person name="Herman A."/>
            <person name="Abrahante J.E."/>
            <person name="Garbe J."/>
        </authorList>
    </citation>
    <scope>NUCLEOTIDE SEQUENCE</scope>
    <source>
        <strain evidence="1">Duluth1</strain>
        <tissue evidence="1">Whole animal</tissue>
    </source>
</reference>
<proteinExistence type="predicted"/>
<evidence type="ECO:0000313" key="1">
    <source>
        <dbReference type="EMBL" id="KAH3888610.1"/>
    </source>
</evidence>
<gene>
    <name evidence="1" type="ORF">DPMN_012649</name>
</gene>
<reference evidence="1" key="1">
    <citation type="journal article" date="2019" name="bioRxiv">
        <title>The Genome of the Zebra Mussel, Dreissena polymorpha: A Resource for Invasive Species Research.</title>
        <authorList>
            <person name="McCartney M.A."/>
            <person name="Auch B."/>
            <person name="Kono T."/>
            <person name="Mallez S."/>
            <person name="Zhang Y."/>
            <person name="Obille A."/>
            <person name="Becker A."/>
            <person name="Abrahante J.E."/>
            <person name="Garbe J."/>
            <person name="Badalamenti J.P."/>
            <person name="Herman A."/>
            <person name="Mangelson H."/>
            <person name="Liachko I."/>
            <person name="Sullivan S."/>
            <person name="Sone E.D."/>
            <person name="Koren S."/>
            <person name="Silverstein K.A.T."/>
            <person name="Beckman K.B."/>
            <person name="Gohl D.M."/>
        </authorList>
    </citation>
    <scope>NUCLEOTIDE SEQUENCE</scope>
    <source>
        <strain evidence="1">Duluth1</strain>
        <tissue evidence="1">Whole animal</tissue>
    </source>
</reference>
<organism evidence="1 2">
    <name type="scientific">Dreissena polymorpha</name>
    <name type="common">Zebra mussel</name>
    <name type="synonym">Mytilus polymorpha</name>
    <dbReference type="NCBI Taxonomy" id="45954"/>
    <lineage>
        <taxon>Eukaryota</taxon>
        <taxon>Metazoa</taxon>
        <taxon>Spiralia</taxon>
        <taxon>Lophotrochozoa</taxon>
        <taxon>Mollusca</taxon>
        <taxon>Bivalvia</taxon>
        <taxon>Autobranchia</taxon>
        <taxon>Heteroconchia</taxon>
        <taxon>Euheterodonta</taxon>
        <taxon>Imparidentia</taxon>
        <taxon>Neoheterodontei</taxon>
        <taxon>Myida</taxon>
        <taxon>Dreissenoidea</taxon>
        <taxon>Dreissenidae</taxon>
        <taxon>Dreissena</taxon>
    </lineage>
</organism>
<name>A0A9D4N6E2_DREPO</name>